<keyword evidence="1" id="KW-0472">Membrane</keyword>
<dbReference type="AlphaFoldDB" id="A0A0D0E1F6"/>
<dbReference type="EMBL" id="KN824927">
    <property type="protein sequence ID" value="KIK97631.1"/>
    <property type="molecule type" value="Genomic_DNA"/>
</dbReference>
<keyword evidence="1" id="KW-0812">Transmembrane</keyword>
<dbReference type="Proteomes" id="UP000054538">
    <property type="component" value="Unassembled WGS sequence"/>
</dbReference>
<gene>
    <name evidence="2" type="ORF">PAXRUDRAFT_205095</name>
</gene>
<dbReference type="InParanoid" id="A0A0D0E1F6"/>
<keyword evidence="1" id="KW-1133">Transmembrane helix</keyword>
<sequence length="98" mass="11302">MRNTFGLLVGSFFIHLSFAKVHIYVFTFFYFINLCCLPISLHLSFVFIFLLDTTLVFCPKWTVHTTLAYMLPRSCSPSTYSPTTISIGIYTPLWGRMS</sequence>
<organism evidence="2 3">
    <name type="scientific">Paxillus rubicundulus Ve08.2h10</name>
    <dbReference type="NCBI Taxonomy" id="930991"/>
    <lineage>
        <taxon>Eukaryota</taxon>
        <taxon>Fungi</taxon>
        <taxon>Dikarya</taxon>
        <taxon>Basidiomycota</taxon>
        <taxon>Agaricomycotina</taxon>
        <taxon>Agaricomycetes</taxon>
        <taxon>Agaricomycetidae</taxon>
        <taxon>Boletales</taxon>
        <taxon>Paxilineae</taxon>
        <taxon>Paxillaceae</taxon>
        <taxon>Paxillus</taxon>
    </lineage>
</organism>
<protein>
    <submittedName>
        <fullName evidence="2">Uncharacterized protein</fullName>
    </submittedName>
</protein>
<evidence type="ECO:0000256" key="1">
    <source>
        <dbReference type="SAM" id="Phobius"/>
    </source>
</evidence>
<keyword evidence="3" id="KW-1185">Reference proteome</keyword>
<accession>A0A0D0E1F6</accession>
<evidence type="ECO:0000313" key="2">
    <source>
        <dbReference type="EMBL" id="KIK97631.1"/>
    </source>
</evidence>
<proteinExistence type="predicted"/>
<dbReference type="HOGENOM" id="CLU_2334232_0_0_1"/>
<reference evidence="3" key="2">
    <citation type="submission" date="2015-01" db="EMBL/GenBank/DDBJ databases">
        <title>Evolutionary Origins and Diversification of the Mycorrhizal Mutualists.</title>
        <authorList>
            <consortium name="DOE Joint Genome Institute"/>
            <consortium name="Mycorrhizal Genomics Consortium"/>
            <person name="Kohler A."/>
            <person name="Kuo A."/>
            <person name="Nagy L.G."/>
            <person name="Floudas D."/>
            <person name="Copeland A."/>
            <person name="Barry K.W."/>
            <person name="Cichocki N."/>
            <person name="Veneault-Fourrey C."/>
            <person name="LaButti K."/>
            <person name="Lindquist E.A."/>
            <person name="Lipzen A."/>
            <person name="Lundell T."/>
            <person name="Morin E."/>
            <person name="Murat C."/>
            <person name="Riley R."/>
            <person name="Ohm R."/>
            <person name="Sun H."/>
            <person name="Tunlid A."/>
            <person name="Henrissat B."/>
            <person name="Grigoriev I.V."/>
            <person name="Hibbett D.S."/>
            <person name="Martin F."/>
        </authorList>
    </citation>
    <scope>NUCLEOTIDE SEQUENCE [LARGE SCALE GENOMIC DNA]</scope>
    <source>
        <strain evidence="3">Ve08.2h10</strain>
    </source>
</reference>
<feature type="transmembrane region" description="Helical" evidence="1">
    <location>
        <begin position="29"/>
        <end position="51"/>
    </location>
</feature>
<reference evidence="2 3" key="1">
    <citation type="submission" date="2014-04" db="EMBL/GenBank/DDBJ databases">
        <authorList>
            <consortium name="DOE Joint Genome Institute"/>
            <person name="Kuo A."/>
            <person name="Kohler A."/>
            <person name="Jargeat P."/>
            <person name="Nagy L.G."/>
            <person name="Floudas D."/>
            <person name="Copeland A."/>
            <person name="Barry K.W."/>
            <person name="Cichocki N."/>
            <person name="Veneault-Fourrey C."/>
            <person name="LaButti K."/>
            <person name="Lindquist E.A."/>
            <person name="Lipzen A."/>
            <person name="Lundell T."/>
            <person name="Morin E."/>
            <person name="Murat C."/>
            <person name="Sun H."/>
            <person name="Tunlid A."/>
            <person name="Henrissat B."/>
            <person name="Grigoriev I.V."/>
            <person name="Hibbett D.S."/>
            <person name="Martin F."/>
            <person name="Nordberg H.P."/>
            <person name="Cantor M.N."/>
            <person name="Hua S.X."/>
        </authorList>
    </citation>
    <scope>NUCLEOTIDE SEQUENCE [LARGE SCALE GENOMIC DNA]</scope>
    <source>
        <strain evidence="2 3">Ve08.2h10</strain>
    </source>
</reference>
<evidence type="ECO:0000313" key="3">
    <source>
        <dbReference type="Proteomes" id="UP000054538"/>
    </source>
</evidence>
<name>A0A0D0E1F6_9AGAM</name>